<sequence>MFFRTLLHSLLSRFGPRLGHYDVARTRFITLPTDQDILRHMNNGVYLSIMDIARFDMLHRTGIWAIFQAKGWYPVVVAETISFRKSLTLGQRFTVESRILGFDDKAVYVEQRFVRPVEGPDARPGDVEVYARGFIRGRFLKRTGGVVTIDELTDAVGAVPAEVSVPDWLLEWSADVAMPATRAPAPSIWE</sequence>
<evidence type="ECO:0000313" key="2">
    <source>
        <dbReference type="Proteomes" id="UP000237340"/>
    </source>
</evidence>
<dbReference type="Pfam" id="PF13279">
    <property type="entry name" value="4HBT_2"/>
    <property type="match status" value="1"/>
</dbReference>
<organism evidence="1 2">
    <name type="scientific">Cryobacterium zongtaii</name>
    <dbReference type="NCBI Taxonomy" id="1259217"/>
    <lineage>
        <taxon>Bacteria</taxon>
        <taxon>Bacillati</taxon>
        <taxon>Actinomycetota</taxon>
        <taxon>Actinomycetes</taxon>
        <taxon>Micrococcales</taxon>
        <taxon>Microbacteriaceae</taxon>
        <taxon>Cryobacterium</taxon>
    </lineage>
</organism>
<dbReference type="Gene3D" id="3.10.129.10">
    <property type="entry name" value="Hotdog Thioesterase"/>
    <property type="match status" value="1"/>
</dbReference>
<gene>
    <name evidence="1" type="ORF">C3B61_08050</name>
</gene>
<name>A0A2S3ZHV8_9MICO</name>
<reference evidence="1 2" key="1">
    <citation type="submission" date="2018-01" db="EMBL/GenBank/DDBJ databases">
        <title>Cryobacterium sp. nov., from glaciers in China.</title>
        <authorList>
            <person name="Liu Q."/>
            <person name="Xin Y.-H."/>
        </authorList>
    </citation>
    <scope>NUCLEOTIDE SEQUENCE [LARGE SCALE GENOMIC DNA]</scope>
    <source>
        <strain evidence="1 2">TMN-42</strain>
    </source>
</reference>
<dbReference type="PANTHER" id="PTHR12475">
    <property type="match status" value="1"/>
</dbReference>
<dbReference type="InterPro" id="IPR029069">
    <property type="entry name" value="HotDog_dom_sf"/>
</dbReference>
<dbReference type="AlphaFoldDB" id="A0A2S3ZHV8"/>
<dbReference type="Proteomes" id="UP000237340">
    <property type="component" value="Unassembled WGS sequence"/>
</dbReference>
<dbReference type="SUPFAM" id="SSF54637">
    <property type="entry name" value="Thioesterase/thiol ester dehydrase-isomerase"/>
    <property type="match status" value="1"/>
</dbReference>
<dbReference type="PANTHER" id="PTHR12475:SF4">
    <property type="entry name" value="PROTEIN THEM6"/>
    <property type="match status" value="1"/>
</dbReference>
<evidence type="ECO:0000313" key="1">
    <source>
        <dbReference type="EMBL" id="POH67003.1"/>
    </source>
</evidence>
<keyword evidence="2" id="KW-1185">Reference proteome</keyword>
<accession>A0A2S3ZHV8</accession>
<protein>
    <submittedName>
        <fullName evidence="1">4-hydroxybenzoyl-CoA thioesterase</fullName>
    </submittedName>
</protein>
<dbReference type="CDD" id="cd00586">
    <property type="entry name" value="4HBT"/>
    <property type="match status" value="1"/>
</dbReference>
<dbReference type="InterPro" id="IPR051490">
    <property type="entry name" value="THEM6_lcsJ_thioesterase"/>
</dbReference>
<dbReference type="EMBL" id="PPXD01000008">
    <property type="protein sequence ID" value="POH67003.1"/>
    <property type="molecule type" value="Genomic_DNA"/>
</dbReference>
<proteinExistence type="predicted"/>
<comment type="caution">
    <text evidence="1">The sequence shown here is derived from an EMBL/GenBank/DDBJ whole genome shotgun (WGS) entry which is preliminary data.</text>
</comment>